<dbReference type="CDD" id="cd00796">
    <property type="entry name" value="INT_Rci_Hp1_C"/>
    <property type="match status" value="1"/>
</dbReference>
<evidence type="ECO:0000313" key="4">
    <source>
        <dbReference type="EMBL" id="WFP07516.1"/>
    </source>
</evidence>
<evidence type="ECO:0000256" key="2">
    <source>
        <dbReference type="ARBA" id="ARBA00023172"/>
    </source>
</evidence>
<dbReference type="Proteomes" id="UP001214170">
    <property type="component" value="Chromosome"/>
</dbReference>
<sequence length="328" mass="37418">MSIYFDKSRRRYRYEFDRLIEGRRVRATKLLPKAWNQAQADKFDREESGRLYAIAQGIEKVVPLIDTAVRHYLETKKELKSHMHAARHLAAAASYYSGKRLNELADVSRDIQEKEAGQWRPATMKQRIALIRAACRCLWKDRRLDIPDPASHVSLPEVSNERRSYVTRPWMLRMCRKISNRQARALLLIAFYSGMRRGEIWSAKVQGDHFVLTDTKNGEPRNVPVMGKVAHYARKHLPPKISYRSLMIWLKKGAAAIGRPELTLHDLRHSTASNMVQAGVPLYTVGKVLGHKSTASTARYAHLATDSLQAALLQISAQKTPRKGVGEI</sequence>
<evidence type="ECO:0000256" key="1">
    <source>
        <dbReference type="ARBA" id="ARBA00022908"/>
    </source>
</evidence>
<keyword evidence="2" id="KW-0233">DNA recombination</keyword>
<proteinExistence type="predicted"/>
<dbReference type="Gene3D" id="1.10.443.10">
    <property type="entry name" value="Intergrase catalytic core"/>
    <property type="match status" value="1"/>
</dbReference>
<dbReference type="PROSITE" id="PS51898">
    <property type="entry name" value="TYR_RECOMBINASE"/>
    <property type="match status" value="1"/>
</dbReference>
<dbReference type="InterPro" id="IPR013762">
    <property type="entry name" value="Integrase-like_cat_sf"/>
</dbReference>
<dbReference type="InterPro" id="IPR002104">
    <property type="entry name" value="Integrase_catalytic"/>
</dbReference>
<feature type="domain" description="Tyr recombinase" evidence="3">
    <location>
        <begin position="161"/>
        <end position="313"/>
    </location>
</feature>
<dbReference type="RefSeq" id="WP_268079553.1">
    <property type="nucleotide sequence ID" value="NZ_CP106885.1"/>
</dbReference>
<evidence type="ECO:0000259" key="3">
    <source>
        <dbReference type="PROSITE" id="PS51898"/>
    </source>
</evidence>
<dbReference type="Pfam" id="PF00589">
    <property type="entry name" value="Phage_integrase"/>
    <property type="match status" value="1"/>
</dbReference>
<reference evidence="4 5" key="1">
    <citation type="submission" date="2023-03" db="EMBL/GenBank/DDBJ databases">
        <title>Achromobacter spanius LIG8.</title>
        <authorList>
            <person name="Shrestha S."/>
        </authorList>
    </citation>
    <scope>NUCLEOTIDE SEQUENCE [LARGE SCALE GENOMIC DNA]</scope>
    <source>
        <strain evidence="4 5">LIG8</strain>
    </source>
</reference>
<dbReference type="SUPFAM" id="SSF56349">
    <property type="entry name" value="DNA breaking-rejoining enzymes"/>
    <property type="match status" value="1"/>
</dbReference>
<protein>
    <submittedName>
        <fullName evidence="4">Site-specific integrase</fullName>
    </submittedName>
</protein>
<gene>
    <name evidence="4" type="ORF">P8T11_24925</name>
</gene>
<dbReference type="InterPro" id="IPR011010">
    <property type="entry name" value="DNA_brk_join_enz"/>
</dbReference>
<dbReference type="PANTHER" id="PTHR30349">
    <property type="entry name" value="PHAGE INTEGRASE-RELATED"/>
    <property type="match status" value="1"/>
</dbReference>
<dbReference type="EMBL" id="CP121261">
    <property type="protein sequence ID" value="WFP07516.1"/>
    <property type="molecule type" value="Genomic_DNA"/>
</dbReference>
<dbReference type="PANTHER" id="PTHR30349:SF64">
    <property type="entry name" value="PROPHAGE INTEGRASE INTD-RELATED"/>
    <property type="match status" value="1"/>
</dbReference>
<evidence type="ECO:0000313" key="5">
    <source>
        <dbReference type="Proteomes" id="UP001214170"/>
    </source>
</evidence>
<keyword evidence="5" id="KW-1185">Reference proteome</keyword>
<dbReference type="InterPro" id="IPR050090">
    <property type="entry name" value="Tyrosine_recombinase_XerCD"/>
</dbReference>
<accession>A0ABY8GSC8</accession>
<name>A0ABY8GSC8_9BURK</name>
<organism evidence="4 5">
    <name type="scientific">Achromobacter spanius</name>
    <dbReference type="NCBI Taxonomy" id="217203"/>
    <lineage>
        <taxon>Bacteria</taxon>
        <taxon>Pseudomonadati</taxon>
        <taxon>Pseudomonadota</taxon>
        <taxon>Betaproteobacteria</taxon>
        <taxon>Burkholderiales</taxon>
        <taxon>Alcaligenaceae</taxon>
        <taxon>Achromobacter</taxon>
    </lineage>
</organism>
<keyword evidence="1" id="KW-0229">DNA integration</keyword>